<comment type="caution">
    <text evidence="1">The sequence shown here is derived from an EMBL/GenBank/DDBJ whole genome shotgun (WGS) entry which is preliminary data.</text>
</comment>
<reference evidence="1" key="1">
    <citation type="submission" date="2019-03" db="EMBL/GenBank/DDBJ databases">
        <title>Single cell metagenomics reveals metabolic interactions within the superorganism composed of flagellate Streblomastix strix and complex community of Bacteroidetes bacteria on its surface.</title>
        <authorList>
            <person name="Treitli S.C."/>
            <person name="Kolisko M."/>
            <person name="Husnik F."/>
            <person name="Keeling P."/>
            <person name="Hampl V."/>
        </authorList>
    </citation>
    <scope>NUCLEOTIDE SEQUENCE</scope>
    <source>
        <strain evidence="1">STM</strain>
    </source>
</reference>
<evidence type="ECO:0000313" key="1">
    <source>
        <dbReference type="EMBL" id="KAA6345362.1"/>
    </source>
</evidence>
<sequence>MQNICIVFIFYSKIFLLVAGGKAAKSHVSPLESRTISLVDGGILRSVTSALPL</sequence>
<name>A0A5J4SHU9_9ZZZZ</name>
<gene>
    <name evidence="1" type="ORF">EZS27_007079</name>
</gene>
<accession>A0A5J4SHU9</accession>
<dbReference type="EMBL" id="SNRY01000174">
    <property type="protein sequence ID" value="KAA6345362.1"/>
    <property type="molecule type" value="Genomic_DNA"/>
</dbReference>
<dbReference type="AlphaFoldDB" id="A0A5J4SHU9"/>
<proteinExistence type="predicted"/>
<protein>
    <submittedName>
        <fullName evidence="1">Uncharacterized protein</fullName>
    </submittedName>
</protein>
<organism evidence="1">
    <name type="scientific">termite gut metagenome</name>
    <dbReference type="NCBI Taxonomy" id="433724"/>
    <lineage>
        <taxon>unclassified sequences</taxon>
        <taxon>metagenomes</taxon>
        <taxon>organismal metagenomes</taxon>
    </lineage>
</organism>